<dbReference type="InterPro" id="IPR005733">
    <property type="entry name" value="TopoI_bac-type"/>
</dbReference>
<feature type="active site" description="O-(5'-phospho-DNA)-tyrosine intermediate" evidence="10">
    <location>
        <position position="306"/>
    </location>
</feature>
<feature type="site" description="Interaction with DNA" evidence="10">
    <location>
        <position position="144"/>
    </location>
</feature>
<feature type="site" description="Interaction with DNA" evidence="10">
    <location>
        <position position="153"/>
    </location>
</feature>
<dbReference type="GO" id="GO:0008270">
    <property type="term" value="F:zinc ion binding"/>
    <property type="evidence" value="ECO:0007669"/>
    <property type="project" value="UniProtKB-KW"/>
</dbReference>
<dbReference type="SMART" id="SM00436">
    <property type="entry name" value="TOP1Bc"/>
    <property type="match status" value="1"/>
</dbReference>
<dbReference type="EMBL" id="PCXO01000012">
    <property type="protein sequence ID" value="PIR41114.1"/>
    <property type="molecule type" value="Genomic_DNA"/>
</dbReference>
<dbReference type="InterPro" id="IPR003602">
    <property type="entry name" value="Topo_IA_DNA-bd_dom"/>
</dbReference>
<dbReference type="SMART" id="SM00493">
    <property type="entry name" value="TOPRIM"/>
    <property type="match status" value="1"/>
</dbReference>
<dbReference type="Gene3D" id="1.10.290.10">
    <property type="entry name" value="Topoisomerase I, domain 4"/>
    <property type="match status" value="1"/>
</dbReference>
<keyword evidence="7 10" id="KW-0799">Topoisomerase</keyword>
<dbReference type="PRINTS" id="PR00417">
    <property type="entry name" value="PRTPISMRASEI"/>
</dbReference>
<dbReference type="SUPFAM" id="SSF57783">
    <property type="entry name" value="Zinc beta-ribbon"/>
    <property type="match status" value="2"/>
</dbReference>
<dbReference type="InterPro" id="IPR034149">
    <property type="entry name" value="TOPRIM_TopoI"/>
</dbReference>
<accession>A0A2H0R515</accession>
<keyword evidence="6" id="KW-0460">Magnesium</keyword>
<evidence type="ECO:0000256" key="3">
    <source>
        <dbReference type="ARBA" id="ARBA00022723"/>
    </source>
</evidence>
<dbReference type="SUPFAM" id="SSF56712">
    <property type="entry name" value="Prokaryotic type I DNA topoisomerase"/>
    <property type="match status" value="1"/>
</dbReference>
<evidence type="ECO:0000256" key="5">
    <source>
        <dbReference type="ARBA" id="ARBA00022833"/>
    </source>
</evidence>
<dbReference type="GO" id="GO:0003917">
    <property type="term" value="F:DNA topoisomerase type I (single strand cut, ATP-independent) activity"/>
    <property type="evidence" value="ECO:0007669"/>
    <property type="project" value="UniProtKB-UniRule"/>
</dbReference>
<feature type="domain" description="Toprim" evidence="11">
    <location>
        <begin position="1"/>
        <end position="118"/>
    </location>
</feature>
<feature type="region of interest" description="Interaction with DNA" evidence="10">
    <location>
        <begin position="168"/>
        <end position="173"/>
    </location>
</feature>
<comment type="caution">
    <text evidence="13">The sequence shown here is derived from an EMBL/GenBank/DDBJ whole genome shotgun (WGS) entry which is preliminary data.</text>
</comment>
<evidence type="ECO:0000256" key="8">
    <source>
        <dbReference type="ARBA" id="ARBA00023125"/>
    </source>
</evidence>
<sequence>MKLIIVESPTKAKTITRFVSGDFVVKSSYGHVRDLPKAEIGIDVENNFEPKYVIPPRVRKNLAELKKLLPKAETLILATDEDREGEAIAWHLTQAIGLEKLKKAGKEPRIERIVFHEITKTAIEKALATPREINFDMVDAQQARRVLDRLVGYKLSPFLWKKISRGLSAGRVQSVAVRLIVEREREIQAFKPEEYWSVVAQLLKDKDSIQAHLVAHKSESLDRLSIKNEADAQKIRAELEDADYRVTRVEARQTKKSPAPPFITSTLQRAAAGRLHFSAKQTMVLAQQLYEGIKLGKKGATGLITYMRTDSTNLSAEALSVAHDFIKKNYGPEYGLKTSRVFKKKAKSAQEAHEAIRPTDPTLTPQDIEKYLDAKQFKLYNLIWGRFLASQMAEAQLESVSADITAKDYTFRATGQTLKFDGFLKVYPLNITESILPPIKEGETLLLKELQTEQHFTNPPARYNEASLIKILEKNGIGRPSTYAPIISTIQERNYVQKNPNRYFEPTEIGLVVNDLLVTHFPEIVDMDFTSKMEGQLDDIALGKNDWRKIIKDFYEPFDKNLQNKYKEVSKEAMIEETDEDCDKCGKKMIIRMGRFGKFRACSGFPECKNAKPLEGQEGLPQKEPPKELDEECEKCGKKMVVRTGRRGAFKACSGFPKCRNTKPLDKEASEERA</sequence>
<dbReference type="InterPro" id="IPR013824">
    <property type="entry name" value="Topo_IA_cen_sub1"/>
</dbReference>
<dbReference type="Proteomes" id="UP000230232">
    <property type="component" value="Unassembled WGS sequence"/>
</dbReference>
<dbReference type="InterPro" id="IPR000380">
    <property type="entry name" value="Topo_IA"/>
</dbReference>
<dbReference type="Gene3D" id="3.30.65.10">
    <property type="entry name" value="Bacterial Topoisomerase I, domain 1"/>
    <property type="match status" value="2"/>
</dbReference>
<name>A0A2H0R515_9BACT</name>
<comment type="function">
    <text evidence="10">Releases the supercoiling and torsional tension of DNA, which is introduced during the DNA replication and transcription, by transiently cleaving and rejoining one strand of the DNA duplex. Introduces a single-strand break via transesterification at a target site in duplex DNA. The scissile phosphodiester is attacked by the catalytic tyrosine of the enzyme, resulting in the formation of a DNA-(5'-phosphotyrosyl)-enzyme intermediate and the expulsion of a 3'-OH DNA strand. The free DNA strand then undergoes passage around the unbroken strand, thus removing DNA supercoils. Finally, in the religation step, the DNA 3'-OH attacks the covalent intermediate to expel the active-site tyrosine and restore the DNA phosphodiester backbone.</text>
</comment>
<dbReference type="CDD" id="cd00186">
    <property type="entry name" value="TOP1Ac"/>
    <property type="match status" value="1"/>
</dbReference>
<comment type="similarity">
    <text evidence="2 10">Belongs to the type IA topoisomerase family.</text>
</comment>
<proteinExistence type="inferred from homology"/>
<evidence type="ECO:0000313" key="13">
    <source>
        <dbReference type="EMBL" id="PIR41114.1"/>
    </source>
</evidence>
<evidence type="ECO:0000313" key="14">
    <source>
        <dbReference type="Proteomes" id="UP000230232"/>
    </source>
</evidence>
<dbReference type="AlphaFoldDB" id="A0A2H0R515"/>
<dbReference type="PROSITE" id="PS00396">
    <property type="entry name" value="TOPO_IA_1"/>
    <property type="match status" value="1"/>
</dbReference>
<feature type="site" description="Interaction with DNA" evidence="10">
    <location>
        <position position="160"/>
    </location>
</feature>
<dbReference type="InterPro" id="IPR013498">
    <property type="entry name" value="Topo_IA_Znf"/>
</dbReference>
<evidence type="ECO:0000256" key="10">
    <source>
        <dbReference type="HAMAP-Rule" id="MF_00952"/>
    </source>
</evidence>
<organism evidence="13 14">
    <name type="scientific">Candidatus Yanofskybacteria bacterium CG10_big_fil_rev_8_21_14_0_10_46_23</name>
    <dbReference type="NCBI Taxonomy" id="1975098"/>
    <lineage>
        <taxon>Bacteria</taxon>
        <taxon>Candidatus Yanofskyibacteriota</taxon>
    </lineage>
</organism>
<dbReference type="InterPro" id="IPR023406">
    <property type="entry name" value="Topo_IA_AS"/>
</dbReference>
<dbReference type="InterPro" id="IPR023405">
    <property type="entry name" value="Topo_IA_core_domain"/>
</dbReference>
<dbReference type="GO" id="GO:0005694">
    <property type="term" value="C:chromosome"/>
    <property type="evidence" value="ECO:0007669"/>
    <property type="project" value="InterPro"/>
</dbReference>
<dbReference type="EC" id="5.6.2.1" evidence="10"/>
<dbReference type="SMART" id="SM00437">
    <property type="entry name" value="TOP1Ac"/>
    <property type="match status" value="1"/>
</dbReference>
<dbReference type="PROSITE" id="PS50880">
    <property type="entry name" value="TOPRIM"/>
    <property type="match status" value="1"/>
</dbReference>
<evidence type="ECO:0000259" key="11">
    <source>
        <dbReference type="PROSITE" id="PS50880"/>
    </source>
</evidence>
<feature type="site" description="Interaction with DNA" evidence="10">
    <location>
        <position position="31"/>
    </location>
</feature>
<dbReference type="Pfam" id="PF01396">
    <property type="entry name" value="Zn_ribbon_Top1"/>
    <property type="match status" value="2"/>
</dbReference>
<evidence type="ECO:0000256" key="4">
    <source>
        <dbReference type="ARBA" id="ARBA00022771"/>
    </source>
</evidence>
<dbReference type="NCBIfam" id="TIGR01051">
    <property type="entry name" value="topA_bact"/>
    <property type="match status" value="1"/>
</dbReference>
<dbReference type="Pfam" id="PF01751">
    <property type="entry name" value="Toprim"/>
    <property type="match status" value="1"/>
</dbReference>
<evidence type="ECO:0000259" key="12">
    <source>
        <dbReference type="PROSITE" id="PS52039"/>
    </source>
</evidence>
<keyword evidence="3" id="KW-0479">Metal-binding</keyword>
<dbReference type="InterPro" id="IPR003601">
    <property type="entry name" value="Topo_IA_2"/>
</dbReference>
<dbReference type="PANTHER" id="PTHR42785">
    <property type="entry name" value="DNA TOPOISOMERASE, TYPE IA, CORE"/>
    <property type="match status" value="1"/>
</dbReference>
<dbReference type="GO" id="GO:0003677">
    <property type="term" value="F:DNA binding"/>
    <property type="evidence" value="ECO:0007669"/>
    <property type="project" value="UniProtKB-KW"/>
</dbReference>
<dbReference type="HAMAP" id="MF_00952">
    <property type="entry name" value="Topoisom_1_prok"/>
    <property type="match status" value="1"/>
</dbReference>
<dbReference type="PANTHER" id="PTHR42785:SF1">
    <property type="entry name" value="DNA TOPOISOMERASE"/>
    <property type="match status" value="1"/>
</dbReference>
<reference evidence="13 14" key="1">
    <citation type="submission" date="2017-09" db="EMBL/GenBank/DDBJ databases">
        <title>Depth-based differentiation of microbial function through sediment-hosted aquifers and enrichment of novel symbionts in the deep terrestrial subsurface.</title>
        <authorList>
            <person name="Probst A.J."/>
            <person name="Ladd B."/>
            <person name="Jarett J.K."/>
            <person name="Geller-Mcgrath D.E."/>
            <person name="Sieber C.M."/>
            <person name="Emerson J.B."/>
            <person name="Anantharaman K."/>
            <person name="Thomas B.C."/>
            <person name="Malmstrom R."/>
            <person name="Stieglmeier M."/>
            <person name="Klingl A."/>
            <person name="Woyke T."/>
            <person name="Ryan C.M."/>
            <person name="Banfield J.F."/>
        </authorList>
    </citation>
    <scope>NUCLEOTIDE SEQUENCE [LARGE SCALE GENOMIC DNA]</scope>
    <source>
        <strain evidence="13">CG10_big_fil_rev_8_21_14_0_10_46_23</strain>
    </source>
</reference>
<feature type="site" description="Interaction with DNA" evidence="10">
    <location>
        <position position="493"/>
    </location>
</feature>
<dbReference type="Gene3D" id="3.40.50.140">
    <property type="match status" value="1"/>
</dbReference>
<dbReference type="GO" id="GO:0006265">
    <property type="term" value="P:DNA topological change"/>
    <property type="evidence" value="ECO:0007669"/>
    <property type="project" value="UniProtKB-UniRule"/>
</dbReference>
<feature type="site" description="Interaction with DNA" evidence="10">
    <location>
        <position position="308"/>
    </location>
</feature>
<keyword evidence="4" id="KW-0863">Zinc-finger</keyword>
<feature type="site" description="Interaction with DNA" evidence="10">
    <location>
        <position position="145"/>
    </location>
</feature>
<dbReference type="InterPro" id="IPR013825">
    <property type="entry name" value="Topo_IA_cen_sub2"/>
</dbReference>
<evidence type="ECO:0000256" key="7">
    <source>
        <dbReference type="ARBA" id="ARBA00023029"/>
    </source>
</evidence>
<dbReference type="InterPro" id="IPR006171">
    <property type="entry name" value="TOPRIM_dom"/>
</dbReference>
<keyword evidence="9 10" id="KW-0413">Isomerase</keyword>
<dbReference type="Pfam" id="PF01131">
    <property type="entry name" value="Topoisom_bac"/>
    <property type="match status" value="1"/>
</dbReference>
<dbReference type="InterPro" id="IPR013497">
    <property type="entry name" value="Topo_IA_cen"/>
</dbReference>
<gene>
    <name evidence="10" type="primary">topA</name>
    <name evidence="13" type="ORF">COV31_03160</name>
</gene>
<protein>
    <recommendedName>
        <fullName evidence="10">DNA topoisomerase 1</fullName>
        <ecNumber evidence="10">5.6.2.1</ecNumber>
    </recommendedName>
    <alternativeName>
        <fullName evidence="10">DNA topoisomerase I</fullName>
    </alternativeName>
</protein>
<comment type="catalytic activity">
    <reaction evidence="1 10">
        <text>ATP-independent breakage of single-stranded DNA, followed by passage and rejoining.</text>
        <dbReference type="EC" id="5.6.2.1"/>
    </reaction>
</comment>
<dbReference type="PROSITE" id="PS52039">
    <property type="entry name" value="TOPO_IA_2"/>
    <property type="match status" value="1"/>
</dbReference>
<keyword evidence="8 10" id="KW-0238">DNA-binding</keyword>
<dbReference type="CDD" id="cd03363">
    <property type="entry name" value="TOPRIM_TopoIA_TopoI"/>
    <property type="match status" value="1"/>
</dbReference>
<feature type="site" description="Interaction with DNA" evidence="10">
    <location>
        <position position="148"/>
    </location>
</feature>
<dbReference type="Gene3D" id="2.70.20.10">
    <property type="entry name" value="Topoisomerase I, domain 3"/>
    <property type="match status" value="1"/>
</dbReference>
<dbReference type="InterPro" id="IPR013826">
    <property type="entry name" value="Topo_IA_cen_sub3"/>
</dbReference>
<evidence type="ECO:0000256" key="6">
    <source>
        <dbReference type="ARBA" id="ARBA00022842"/>
    </source>
</evidence>
<keyword evidence="5" id="KW-0862">Zinc</keyword>
<evidence type="ECO:0000256" key="2">
    <source>
        <dbReference type="ARBA" id="ARBA00009446"/>
    </source>
</evidence>
<feature type="domain" description="Topo IA-type catalytic" evidence="12">
    <location>
        <begin position="134"/>
        <end position="562"/>
    </location>
</feature>
<evidence type="ECO:0000256" key="1">
    <source>
        <dbReference type="ARBA" id="ARBA00000213"/>
    </source>
</evidence>
<evidence type="ECO:0000256" key="9">
    <source>
        <dbReference type="ARBA" id="ARBA00023235"/>
    </source>
</evidence>
<dbReference type="Gene3D" id="1.10.460.10">
    <property type="entry name" value="Topoisomerase I, domain 2"/>
    <property type="match status" value="1"/>
</dbReference>
<dbReference type="InterPro" id="IPR028612">
    <property type="entry name" value="Topoisom_1_IA"/>
</dbReference>
<comment type="subunit">
    <text evidence="10">Monomer.</text>
</comment>